<evidence type="ECO:0000256" key="1">
    <source>
        <dbReference type="SAM" id="Phobius"/>
    </source>
</evidence>
<dbReference type="AlphaFoldDB" id="A0A7X2NTC0"/>
<proteinExistence type="predicted"/>
<organism evidence="2 3">
    <name type="scientific">Stecheria intestinalis</name>
    <dbReference type="NCBI Taxonomy" id="2606630"/>
    <lineage>
        <taxon>Bacteria</taxon>
        <taxon>Bacillati</taxon>
        <taxon>Bacillota</taxon>
        <taxon>Erysipelotrichia</taxon>
        <taxon>Erysipelotrichales</taxon>
        <taxon>Erysipelotrichaceae</taxon>
        <taxon>Stecheria</taxon>
    </lineage>
</organism>
<dbReference type="RefSeq" id="WP_154505195.1">
    <property type="nucleotide sequence ID" value="NZ_VUMN01000022.1"/>
</dbReference>
<feature type="transmembrane region" description="Helical" evidence="1">
    <location>
        <begin position="191"/>
        <end position="208"/>
    </location>
</feature>
<name>A0A7X2NTC0_9FIRM</name>
<keyword evidence="1" id="KW-0812">Transmembrane</keyword>
<keyword evidence="1" id="KW-0472">Membrane</keyword>
<dbReference type="EMBL" id="VUMN01000022">
    <property type="protein sequence ID" value="MSS59085.1"/>
    <property type="molecule type" value="Genomic_DNA"/>
</dbReference>
<feature type="transmembrane region" description="Helical" evidence="1">
    <location>
        <begin position="64"/>
        <end position="84"/>
    </location>
</feature>
<comment type="caution">
    <text evidence="2">The sequence shown here is derived from an EMBL/GenBank/DDBJ whole genome shotgun (WGS) entry which is preliminary data.</text>
</comment>
<feature type="transmembrane region" description="Helical" evidence="1">
    <location>
        <begin position="6"/>
        <end position="23"/>
    </location>
</feature>
<feature type="transmembrane region" description="Helical" evidence="1">
    <location>
        <begin position="96"/>
        <end position="116"/>
    </location>
</feature>
<evidence type="ECO:0000313" key="2">
    <source>
        <dbReference type="EMBL" id="MSS59085.1"/>
    </source>
</evidence>
<evidence type="ECO:0000313" key="3">
    <source>
        <dbReference type="Proteomes" id="UP000461880"/>
    </source>
</evidence>
<keyword evidence="3" id="KW-1185">Reference proteome</keyword>
<protein>
    <submittedName>
        <fullName evidence="2">Uncharacterized protein</fullName>
    </submittedName>
</protein>
<feature type="transmembrane region" description="Helical" evidence="1">
    <location>
        <begin position="136"/>
        <end position="157"/>
    </location>
</feature>
<accession>A0A7X2NTC0</accession>
<sequence>MTELGILSEMFLGVIFAIVPFAHKDTFRKMDLYLYLVISWLITSLSMILQDRILLPLTYGTQNMLPLFLLGIPFKCCAYFIQFYGGLEDNRKESTALAAITILFDVCAMVLEQVVLEYSSSLYGLALEDTDVYYSWGASPLYWILRCFYAVFLRLYFGYHDFEQIEDSRNVVIAAGFSILMIATIRGRAQPLAIIPAFIYPLVFVFFIERTILNEKHQQQADAIAANMNQSRTAMQIQRDQAIETLKEHHRQRKETLKIIGLLKENRIDEASALLAESLQQSYEVKVLENECLDAALRYLRAEYHNLCFRMIYQLSGTEQIDFSDLAILITTIIQVLYPHRTEASGSAEITITGQGEMILLHIRTIPARSESNDYEFNQEELAMIRHLIRKYDGIANDGYRSGDFRALLNQRTG</sequence>
<gene>
    <name evidence="2" type="ORF">FYJ51_09250</name>
</gene>
<dbReference type="Proteomes" id="UP000461880">
    <property type="component" value="Unassembled WGS sequence"/>
</dbReference>
<feature type="transmembrane region" description="Helical" evidence="1">
    <location>
        <begin position="169"/>
        <end position="185"/>
    </location>
</feature>
<keyword evidence="1" id="KW-1133">Transmembrane helix</keyword>
<reference evidence="2 3" key="1">
    <citation type="submission" date="2019-08" db="EMBL/GenBank/DDBJ databases">
        <title>In-depth cultivation of the pig gut microbiome towards novel bacterial diversity and tailored functional studies.</title>
        <authorList>
            <person name="Wylensek D."/>
            <person name="Hitch T.C.A."/>
            <person name="Clavel T."/>
        </authorList>
    </citation>
    <scope>NUCLEOTIDE SEQUENCE [LARGE SCALE GENOMIC DNA]</scope>
    <source>
        <strain evidence="2 3">Oil+RF-744-GAM-WT-6</strain>
    </source>
</reference>
<feature type="transmembrane region" description="Helical" evidence="1">
    <location>
        <begin position="32"/>
        <end position="49"/>
    </location>
</feature>